<dbReference type="Pfam" id="PF13685">
    <property type="entry name" value="Fe-ADH_2"/>
    <property type="match status" value="1"/>
</dbReference>
<keyword evidence="11" id="KW-1185">Reference proteome</keyword>
<dbReference type="RefSeq" id="WP_006904183.1">
    <property type="nucleotide sequence ID" value="NZ_JH976535.1"/>
</dbReference>
<evidence type="ECO:0000256" key="3">
    <source>
        <dbReference type="ARBA" id="ARBA00022723"/>
    </source>
</evidence>
<dbReference type="STRING" id="867903.ThesuDRAFT_01906"/>
<keyword evidence="3" id="KW-0479">Metal-binding</keyword>
<comment type="caution">
    <text evidence="10">The sequence shown here is derived from an EMBL/GenBank/DDBJ whole genome shotgun (WGS) entry which is preliminary data.</text>
</comment>
<evidence type="ECO:0000256" key="6">
    <source>
        <dbReference type="ARBA" id="ARBA00023027"/>
    </source>
</evidence>
<gene>
    <name evidence="10" type="ORF">ThesuDRAFT_01906</name>
</gene>
<keyword evidence="5" id="KW-0560">Oxidoreductase</keyword>
<dbReference type="Gene3D" id="1.20.1090.10">
    <property type="entry name" value="Dehydroquinate synthase-like - alpha domain"/>
    <property type="match status" value="1"/>
</dbReference>
<dbReference type="Proteomes" id="UP000005710">
    <property type="component" value="Unassembled WGS sequence"/>
</dbReference>
<evidence type="ECO:0000256" key="9">
    <source>
        <dbReference type="ARBA" id="ARBA00023264"/>
    </source>
</evidence>
<keyword evidence="7" id="KW-0443">Lipid metabolism</keyword>
<evidence type="ECO:0000256" key="8">
    <source>
        <dbReference type="ARBA" id="ARBA00023209"/>
    </source>
</evidence>
<dbReference type="InterPro" id="IPR032837">
    <property type="entry name" value="G1PDH"/>
</dbReference>
<evidence type="ECO:0000256" key="4">
    <source>
        <dbReference type="ARBA" id="ARBA00022857"/>
    </source>
</evidence>
<accession>K6PMQ8</accession>
<dbReference type="Gene3D" id="3.40.50.1970">
    <property type="match status" value="1"/>
</dbReference>
<dbReference type="AlphaFoldDB" id="K6PMQ8"/>
<keyword evidence="4" id="KW-0521">NADP</keyword>
<dbReference type="PANTHER" id="PTHR43616:SF5">
    <property type="entry name" value="GLYCEROL DEHYDROGENASE 1"/>
    <property type="match status" value="1"/>
</dbReference>
<keyword evidence="1" id="KW-0963">Cytoplasm</keyword>
<keyword evidence="9" id="KW-1208">Phospholipid metabolism</keyword>
<proteinExistence type="predicted"/>
<dbReference type="GO" id="GO:0046872">
    <property type="term" value="F:metal ion binding"/>
    <property type="evidence" value="ECO:0007669"/>
    <property type="project" value="UniProtKB-KW"/>
</dbReference>
<organism evidence="10 11">
    <name type="scientific">Thermaerobacter subterraneus DSM 13965</name>
    <dbReference type="NCBI Taxonomy" id="867903"/>
    <lineage>
        <taxon>Bacteria</taxon>
        <taxon>Bacillati</taxon>
        <taxon>Bacillota</taxon>
        <taxon>Clostridia</taxon>
        <taxon>Eubacteriales</taxon>
        <taxon>Clostridiales Family XVII. Incertae Sedis</taxon>
        <taxon>Thermaerobacter</taxon>
    </lineage>
</organism>
<reference evidence="10" key="1">
    <citation type="submission" date="2010-10" db="EMBL/GenBank/DDBJ databases">
        <authorList>
            <consortium name="US DOE Joint Genome Institute (JGI-PGF)"/>
            <person name="Lucas S."/>
            <person name="Copeland A."/>
            <person name="Lapidus A."/>
            <person name="Bruce D."/>
            <person name="Goodwin L."/>
            <person name="Pitluck S."/>
            <person name="Kyrpides N."/>
            <person name="Mavromatis K."/>
            <person name="Detter J.C."/>
            <person name="Han C."/>
            <person name="Land M."/>
            <person name="Hauser L."/>
            <person name="Markowitz V."/>
            <person name="Cheng J.-F."/>
            <person name="Hugenholtz P."/>
            <person name="Woyke T."/>
            <person name="Wu D."/>
            <person name="Pukall R."/>
            <person name="Wahrenburg C."/>
            <person name="Brambilla E."/>
            <person name="Klenk H.-P."/>
            <person name="Eisen J.A."/>
        </authorList>
    </citation>
    <scope>NUCLEOTIDE SEQUENCE [LARGE SCALE GENOMIC DNA]</scope>
    <source>
        <strain evidence="10">DSM 13965</strain>
    </source>
</reference>
<keyword evidence="2" id="KW-0444">Lipid biosynthesis</keyword>
<evidence type="ECO:0000256" key="5">
    <source>
        <dbReference type="ARBA" id="ARBA00023002"/>
    </source>
</evidence>
<name>K6PMQ8_9FIRM</name>
<sequence length="368" mass="38237">MRPARRIEVSRVLKVVESTAEAARRLAEALDLLGVTRAVVLAGPGRTRLLAEALLADLARAGWGHGSRAAGEPAGGDGFRRLVGPWVAAAPTQAESARLAAAVREVAADGLVAIGGGSVLDTGKHVAAQLDLPLVAVPTQISHDGIVSPVAVLRGDDNRKHSLAAAMPAAVIAPLHWIGQAPRAMVLAGIGDLLSNLSAVEDWRLAADRGRDQFDDFSAFLARHAARSVLRVLAAGQAIDDPAFVVELLEGLMLSGLAMAIAGTSRPCSGSEHLVSHAIDYLLGGVAAHGLQVAAATAPMLRLQGQDELAREVEAVYRRLGIPGNLAALGLDQEAIARVVAQAPAMRPGRFTVLDVVEPAEAVRWLHG</sequence>
<dbReference type="SUPFAM" id="SSF56796">
    <property type="entry name" value="Dehydroquinate synthase-like"/>
    <property type="match status" value="1"/>
</dbReference>
<evidence type="ECO:0000313" key="11">
    <source>
        <dbReference type="Proteomes" id="UP000005710"/>
    </source>
</evidence>
<dbReference type="eggNOG" id="COG0371">
    <property type="taxonomic scope" value="Bacteria"/>
</dbReference>
<keyword evidence="8" id="KW-0594">Phospholipid biosynthesis</keyword>
<keyword evidence="6" id="KW-0520">NAD</keyword>
<reference evidence="10" key="2">
    <citation type="submission" date="2012-10" db="EMBL/GenBank/DDBJ databases">
        <title>Improved high-quality draft of Thermaerobacter subterraneus C21, DSM 13965.</title>
        <authorList>
            <consortium name="DOE Joint Genome Institute"/>
            <person name="Eisen J."/>
            <person name="Huntemann M."/>
            <person name="Wei C.-L."/>
            <person name="Han J."/>
            <person name="Detter J.C."/>
            <person name="Han C."/>
            <person name="Tapia R."/>
            <person name="Chen A."/>
            <person name="Kyrpides N."/>
            <person name="Mavromatis K."/>
            <person name="Markowitz V."/>
            <person name="Szeto E."/>
            <person name="Ivanova N."/>
            <person name="Mikhailova N."/>
            <person name="Ovchinnikova G."/>
            <person name="Pagani I."/>
            <person name="Pati A."/>
            <person name="Goodwin L."/>
            <person name="Nordberg H.P."/>
            <person name="Cantor M.N."/>
            <person name="Hua S.X."/>
            <person name="Woyke T."/>
            <person name="Eisen J."/>
            <person name="Klenk H.-P."/>
        </authorList>
    </citation>
    <scope>NUCLEOTIDE SEQUENCE [LARGE SCALE GENOMIC DNA]</scope>
    <source>
        <strain evidence="10">DSM 13965</strain>
    </source>
</reference>
<evidence type="ECO:0000256" key="7">
    <source>
        <dbReference type="ARBA" id="ARBA00023098"/>
    </source>
</evidence>
<dbReference type="EMBL" id="AENY02000003">
    <property type="protein sequence ID" value="EKP94177.1"/>
    <property type="molecule type" value="Genomic_DNA"/>
</dbReference>
<protein>
    <submittedName>
        <fullName evidence="10">Glycerol dehydrogenase-like oxidoreductase</fullName>
    </submittedName>
</protein>
<dbReference type="HOGENOM" id="CLU_038362_0_1_9"/>
<dbReference type="GO" id="GO:0016614">
    <property type="term" value="F:oxidoreductase activity, acting on CH-OH group of donors"/>
    <property type="evidence" value="ECO:0007669"/>
    <property type="project" value="InterPro"/>
</dbReference>
<dbReference type="GO" id="GO:0008654">
    <property type="term" value="P:phospholipid biosynthetic process"/>
    <property type="evidence" value="ECO:0007669"/>
    <property type="project" value="UniProtKB-KW"/>
</dbReference>
<evidence type="ECO:0000256" key="2">
    <source>
        <dbReference type="ARBA" id="ARBA00022516"/>
    </source>
</evidence>
<dbReference type="PANTHER" id="PTHR43616">
    <property type="entry name" value="GLYCEROL DEHYDROGENASE"/>
    <property type="match status" value="1"/>
</dbReference>
<evidence type="ECO:0000256" key="1">
    <source>
        <dbReference type="ARBA" id="ARBA00022490"/>
    </source>
</evidence>
<dbReference type="InterPro" id="IPR016205">
    <property type="entry name" value="Glycerol_DH"/>
</dbReference>
<evidence type="ECO:0000313" key="10">
    <source>
        <dbReference type="EMBL" id="EKP94177.1"/>
    </source>
</evidence>